<evidence type="ECO:0000256" key="1">
    <source>
        <dbReference type="ARBA" id="ARBA00009981"/>
    </source>
</evidence>
<evidence type="ECO:0000313" key="5">
    <source>
        <dbReference type="Proteomes" id="UP000178272"/>
    </source>
</evidence>
<protein>
    <recommendedName>
        <fullName evidence="2">Antitoxin</fullName>
    </recommendedName>
</protein>
<evidence type="ECO:0000313" key="4">
    <source>
        <dbReference type="EMBL" id="OGY11050.1"/>
    </source>
</evidence>
<dbReference type="Gene3D" id="1.10.1220.170">
    <property type="match status" value="1"/>
</dbReference>
<dbReference type="STRING" id="1797517.A3F61_00335"/>
<evidence type="ECO:0000256" key="2">
    <source>
        <dbReference type="RuleBase" id="RU362080"/>
    </source>
</evidence>
<comment type="similarity">
    <text evidence="1 2">Belongs to the phD/YefM antitoxin family.</text>
</comment>
<feature type="coiled-coil region" evidence="3">
    <location>
        <begin position="38"/>
        <end position="86"/>
    </location>
</feature>
<dbReference type="PANTHER" id="PTHR33713">
    <property type="entry name" value="ANTITOXIN YAFN-RELATED"/>
    <property type="match status" value="1"/>
</dbReference>
<dbReference type="SUPFAM" id="SSF143120">
    <property type="entry name" value="YefM-like"/>
    <property type="match status" value="1"/>
</dbReference>
<proteinExistence type="inferred from homology"/>
<organism evidence="4 5">
    <name type="scientific">Candidatus Blackburnbacteria bacterium RIFCSPHIGHO2_12_FULL_41_13b</name>
    <dbReference type="NCBI Taxonomy" id="1797517"/>
    <lineage>
        <taxon>Bacteria</taxon>
        <taxon>Candidatus Blackburniibacteriota</taxon>
    </lineage>
</organism>
<evidence type="ECO:0000256" key="3">
    <source>
        <dbReference type="SAM" id="Coils"/>
    </source>
</evidence>
<accession>A0A1G1V6L0</accession>
<dbReference type="Gene3D" id="3.40.1620.10">
    <property type="entry name" value="YefM-like domain"/>
    <property type="match status" value="1"/>
</dbReference>
<reference evidence="4 5" key="1">
    <citation type="journal article" date="2016" name="Nat. Commun.">
        <title>Thousands of microbial genomes shed light on interconnected biogeochemical processes in an aquifer system.</title>
        <authorList>
            <person name="Anantharaman K."/>
            <person name="Brown C.T."/>
            <person name="Hug L.A."/>
            <person name="Sharon I."/>
            <person name="Castelle C.J."/>
            <person name="Probst A.J."/>
            <person name="Thomas B.C."/>
            <person name="Singh A."/>
            <person name="Wilkins M.J."/>
            <person name="Karaoz U."/>
            <person name="Brodie E.L."/>
            <person name="Williams K.H."/>
            <person name="Hubbard S.S."/>
            <person name="Banfield J.F."/>
        </authorList>
    </citation>
    <scope>NUCLEOTIDE SEQUENCE [LARGE SCALE GENOMIC DNA]</scope>
</reference>
<dbReference type="Pfam" id="PF02604">
    <property type="entry name" value="PhdYeFM_antitox"/>
    <property type="match status" value="1"/>
</dbReference>
<dbReference type="EMBL" id="MHCA01000045">
    <property type="protein sequence ID" value="OGY11050.1"/>
    <property type="molecule type" value="Genomic_DNA"/>
</dbReference>
<dbReference type="InterPro" id="IPR006442">
    <property type="entry name" value="Antitoxin_Phd/YefM"/>
</dbReference>
<keyword evidence="3" id="KW-0175">Coiled coil</keyword>
<dbReference type="PANTHER" id="PTHR33713:SF6">
    <property type="entry name" value="ANTITOXIN YEFM"/>
    <property type="match status" value="1"/>
</dbReference>
<comment type="function">
    <text evidence="2">Antitoxin component of a type II toxin-antitoxin (TA) system.</text>
</comment>
<dbReference type="InterPro" id="IPR051405">
    <property type="entry name" value="phD/YefM_antitoxin"/>
</dbReference>
<gene>
    <name evidence="4" type="ORF">A3F61_00335</name>
</gene>
<dbReference type="NCBIfam" id="TIGR01552">
    <property type="entry name" value="phd_fam"/>
    <property type="match status" value="1"/>
</dbReference>
<dbReference type="InterPro" id="IPR036165">
    <property type="entry name" value="YefM-like_sf"/>
</dbReference>
<comment type="caution">
    <text evidence="4">The sequence shown here is derived from an EMBL/GenBank/DDBJ whole genome shotgun (WGS) entry which is preliminary data.</text>
</comment>
<dbReference type="Proteomes" id="UP000178272">
    <property type="component" value="Unassembled WGS sequence"/>
</dbReference>
<name>A0A1G1V6L0_9BACT</name>
<dbReference type="AlphaFoldDB" id="A0A1G1V6L0"/>
<sequence length="99" mass="11253">MTTISITKARATLYDLIEEVSKKKKRIGLTNKGETKAVLISQAELESLEETLDLLSSNPNILQELKEAEEQVARGEYVTLEELEEELKIKRHKETSTHV</sequence>